<dbReference type="InterPro" id="IPR036598">
    <property type="entry name" value="GOLD_dom_sf"/>
</dbReference>
<dbReference type="EMBL" id="NIRI02000042">
    <property type="protein sequence ID" value="KAG5449234.1"/>
    <property type="molecule type" value="Genomic_DNA"/>
</dbReference>
<dbReference type="SUPFAM" id="SSF46938">
    <property type="entry name" value="CRAL/TRIO N-terminal domain"/>
    <property type="match status" value="1"/>
</dbReference>
<dbReference type="SMART" id="SM00516">
    <property type="entry name" value="SEC14"/>
    <property type="match status" value="1"/>
</dbReference>
<dbReference type="PROSITE" id="PS50191">
    <property type="entry name" value="CRAL_TRIO"/>
    <property type="match status" value="1"/>
</dbReference>
<gene>
    <name evidence="1" type="ORF">CSKR_100676</name>
</gene>
<reference evidence="1 2" key="1">
    <citation type="journal article" date="2018" name="Biotechnol. Adv.">
        <title>Improved genomic resources and new bioinformatic workflow for the carcinogenic parasite Clonorchis sinensis: Biotechnological implications.</title>
        <authorList>
            <person name="Wang D."/>
            <person name="Korhonen P.K."/>
            <person name="Gasser R.B."/>
            <person name="Young N.D."/>
        </authorList>
    </citation>
    <scope>NUCLEOTIDE SEQUENCE [LARGE SCALE GENOMIC DNA]</scope>
    <source>
        <strain evidence="1">Cs-k2</strain>
    </source>
</reference>
<reference evidence="1 2" key="2">
    <citation type="journal article" date="2021" name="Genomics">
        <title>High-quality reference genome for Clonorchis sinensis.</title>
        <authorList>
            <person name="Young N.D."/>
            <person name="Stroehlein A.J."/>
            <person name="Kinkar L."/>
            <person name="Wang T."/>
            <person name="Sohn W.M."/>
            <person name="Chang B.C.H."/>
            <person name="Kaur P."/>
            <person name="Weisz D."/>
            <person name="Dudchenko O."/>
            <person name="Aiden E.L."/>
            <person name="Korhonen P.K."/>
            <person name="Gasser R.B."/>
        </authorList>
    </citation>
    <scope>NUCLEOTIDE SEQUENCE [LARGE SCALE GENOMIC DNA]</scope>
    <source>
        <strain evidence="1">Cs-k2</strain>
    </source>
</reference>
<proteinExistence type="predicted"/>
<dbReference type="Gene3D" id="2.60.120.680">
    <property type="entry name" value="GOLD domain"/>
    <property type="match status" value="1"/>
</dbReference>
<protein>
    <submittedName>
        <fullName evidence="1">S14-like protein 2</fullName>
    </submittedName>
</protein>
<dbReference type="SUPFAM" id="SSF52087">
    <property type="entry name" value="CRAL/TRIO domain"/>
    <property type="match status" value="1"/>
</dbReference>
<dbReference type="InterPro" id="IPR036865">
    <property type="entry name" value="CRAL-TRIO_dom_sf"/>
</dbReference>
<sequence>MVDAPTDCTLSSEKKEMVDRLYVKLQDLNHDQSSSRPNLIRWLRSRNWNEVEAEKMLRAHISWRREHEVDTILSWYRMPEVIDKYFPGGICGEDKEGRPLFIAPVGRVDPKSFLKATNRLEFLQSRIFQMEHILHVTLPEATARAGKEIDQLTVIMDMQGLGLKHLSPSWLSLVGEAVTVIESNYPEVLGACFVINAPPLFSRLYSFVKPLLSKATQEKVQVLDSNYPETLLRHCDAESLPAVYGGTLIDPDGDPRCPSKICWAGPVPDSYINQSKQPHAPPPVIRVALSRSASAQSLGSSEQFSVIEVARGGQRDIPVGFLPVGVELSWCILCESHDIGVGWFVRPCDVCPVSSNPRPLDVNKGGEKMSSSTLPTREPLSRKSSRPEVEDGSITDAVDTTLWEVLPIQRITTRLTPHKGKFKVHLAGSYYLRLDNSYSWMRVKRVQYTLKVIVPKDSTRDNAPLNLSPRHSTDVPCHSNLNSRFADSWDTISTTSGDDTAVRPLPLENASQCRLVTGGSMDVNISLLFRLLAQVLLVPKMSSYRQSTG</sequence>
<dbReference type="GO" id="GO:0005737">
    <property type="term" value="C:cytoplasm"/>
    <property type="evidence" value="ECO:0007669"/>
    <property type="project" value="TreeGrafter"/>
</dbReference>
<organism evidence="1 2">
    <name type="scientific">Clonorchis sinensis</name>
    <name type="common">Chinese liver fluke</name>
    <dbReference type="NCBI Taxonomy" id="79923"/>
    <lineage>
        <taxon>Eukaryota</taxon>
        <taxon>Metazoa</taxon>
        <taxon>Spiralia</taxon>
        <taxon>Lophotrochozoa</taxon>
        <taxon>Platyhelminthes</taxon>
        <taxon>Trematoda</taxon>
        <taxon>Digenea</taxon>
        <taxon>Opisthorchiida</taxon>
        <taxon>Opisthorchiata</taxon>
        <taxon>Opisthorchiidae</taxon>
        <taxon>Clonorchis</taxon>
    </lineage>
</organism>
<dbReference type="PANTHER" id="PTHR23324">
    <property type="entry name" value="SEC14 RELATED PROTEIN"/>
    <property type="match status" value="1"/>
</dbReference>
<dbReference type="OrthoDB" id="1434354at2759"/>
<dbReference type="InterPro" id="IPR011074">
    <property type="entry name" value="CRAL/TRIO_N_dom"/>
</dbReference>
<dbReference type="STRING" id="79923.G7Y2Z8"/>
<dbReference type="SUPFAM" id="SSF101576">
    <property type="entry name" value="Supernatant protein factor (SPF), C-terminal domain"/>
    <property type="match status" value="1"/>
</dbReference>
<dbReference type="PANTHER" id="PTHR23324:SF83">
    <property type="entry name" value="SEC14-LIKE PROTEIN 2"/>
    <property type="match status" value="1"/>
</dbReference>
<dbReference type="Pfam" id="PF00650">
    <property type="entry name" value="CRAL_TRIO"/>
    <property type="match status" value="1"/>
</dbReference>
<accession>A0A8T1MIK3</accession>
<comment type="caution">
    <text evidence="1">The sequence shown here is derived from an EMBL/GenBank/DDBJ whole genome shotgun (WGS) entry which is preliminary data.</text>
</comment>
<dbReference type="InterPro" id="IPR036273">
    <property type="entry name" value="CRAL/TRIO_N_dom_sf"/>
</dbReference>
<keyword evidence="2" id="KW-1185">Reference proteome</keyword>
<dbReference type="InterPro" id="IPR001251">
    <property type="entry name" value="CRAL-TRIO_dom"/>
</dbReference>
<dbReference type="SMART" id="SM01100">
    <property type="entry name" value="CRAL_TRIO_N"/>
    <property type="match status" value="1"/>
</dbReference>
<name>A0A8T1MIK3_CLOSI</name>
<evidence type="ECO:0000313" key="2">
    <source>
        <dbReference type="Proteomes" id="UP000286415"/>
    </source>
</evidence>
<evidence type="ECO:0000313" key="1">
    <source>
        <dbReference type="EMBL" id="KAG5449234.1"/>
    </source>
</evidence>
<dbReference type="CDD" id="cd00170">
    <property type="entry name" value="SEC14"/>
    <property type="match status" value="1"/>
</dbReference>
<dbReference type="Proteomes" id="UP000286415">
    <property type="component" value="Unassembled WGS sequence"/>
</dbReference>
<dbReference type="InterPro" id="IPR051064">
    <property type="entry name" value="SEC14/CRAL-TRIO_domain"/>
</dbReference>
<dbReference type="Gene3D" id="3.40.525.10">
    <property type="entry name" value="CRAL-TRIO lipid binding domain"/>
    <property type="match status" value="1"/>
</dbReference>